<comment type="caution">
    <text evidence="2">The sequence shown here is derived from an EMBL/GenBank/DDBJ whole genome shotgun (WGS) entry which is preliminary data.</text>
</comment>
<proteinExistence type="predicted"/>
<dbReference type="EMBL" id="LAZR01000156">
    <property type="protein sequence ID" value="KKN85674.1"/>
    <property type="molecule type" value="Genomic_DNA"/>
</dbReference>
<reference evidence="2" key="1">
    <citation type="journal article" date="2015" name="Nature">
        <title>Complex archaea that bridge the gap between prokaryotes and eukaryotes.</title>
        <authorList>
            <person name="Spang A."/>
            <person name="Saw J.H."/>
            <person name="Jorgensen S.L."/>
            <person name="Zaremba-Niedzwiedzka K."/>
            <person name="Martijn J."/>
            <person name="Lind A.E."/>
            <person name="van Eijk R."/>
            <person name="Schleper C."/>
            <person name="Guy L."/>
            <person name="Ettema T.J."/>
        </authorList>
    </citation>
    <scope>NUCLEOTIDE SEQUENCE</scope>
</reference>
<accession>A0A0F9U272</accession>
<dbReference type="InterPro" id="IPR012437">
    <property type="entry name" value="DUF1638"/>
</dbReference>
<organism evidence="2">
    <name type="scientific">marine sediment metagenome</name>
    <dbReference type="NCBI Taxonomy" id="412755"/>
    <lineage>
        <taxon>unclassified sequences</taxon>
        <taxon>metagenomes</taxon>
        <taxon>ecological metagenomes</taxon>
    </lineage>
</organism>
<name>A0A0F9U272_9ZZZZ</name>
<evidence type="ECO:0000313" key="2">
    <source>
        <dbReference type="EMBL" id="KKN85674.1"/>
    </source>
</evidence>
<sequence>MDRRRFKFIGCEIIYREACYLAAVGPQRVDVEFLQKGLHDLETPDMVAKVQAAIDAVRAEAGYEAILLGYGRCNDGLVGVRARDIPLVVPRAHDCITFFFGSRAAYREYFDNHPGTFYMTSGWSERNAYDESGDYMQPAYGQTGVMGKLGLAEPYEELVKKYGEENAAFIAETLGNWEQNYTRALYLKMGICPEDDYIEQTRKGASDRGWQFELRDGKLTLLEKLFTGQWDDDFVIVPPAATIIARNDETVLDVQPPAAD</sequence>
<dbReference type="Pfam" id="PF07796">
    <property type="entry name" value="DUF1638"/>
    <property type="match status" value="1"/>
</dbReference>
<dbReference type="AlphaFoldDB" id="A0A0F9U272"/>
<evidence type="ECO:0000259" key="1">
    <source>
        <dbReference type="Pfam" id="PF07796"/>
    </source>
</evidence>
<gene>
    <name evidence="2" type="ORF">LCGC14_0276580</name>
</gene>
<protein>
    <recommendedName>
        <fullName evidence="1">DUF1638 domain-containing protein</fullName>
    </recommendedName>
</protein>
<feature type="domain" description="DUF1638" evidence="1">
    <location>
        <begin position="33"/>
        <end position="225"/>
    </location>
</feature>